<organism evidence="2 3">
    <name type="scientific">Raphanus sativus</name>
    <name type="common">Radish</name>
    <name type="synonym">Raphanus raphanistrum var. sativus</name>
    <dbReference type="NCBI Taxonomy" id="3726"/>
    <lineage>
        <taxon>Eukaryota</taxon>
        <taxon>Viridiplantae</taxon>
        <taxon>Streptophyta</taxon>
        <taxon>Embryophyta</taxon>
        <taxon>Tracheophyta</taxon>
        <taxon>Spermatophyta</taxon>
        <taxon>Magnoliopsida</taxon>
        <taxon>eudicotyledons</taxon>
        <taxon>Gunneridae</taxon>
        <taxon>Pentapetalae</taxon>
        <taxon>rosids</taxon>
        <taxon>malvids</taxon>
        <taxon>Brassicales</taxon>
        <taxon>Brassicaceae</taxon>
        <taxon>Brassiceae</taxon>
        <taxon>Raphanus</taxon>
    </lineage>
</organism>
<reference evidence="3" key="2">
    <citation type="submission" date="2025-08" db="UniProtKB">
        <authorList>
            <consortium name="RefSeq"/>
        </authorList>
    </citation>
    <scope>IDENTIFICATION</scope>
    <source>
        <tissue evidence="3">Leaf</tissue>
    </source>
</reference>
<feature type="domain" description="Reverse transcriptase zinc-binding" evidence="1">
    <location>
        <begin position="101"/>
        <end position="185"/>
    </location>
</feature>
<dbReference type="AlphaFoldDB" id="A0A6J0N5U9"/>
<evidence type="ECO:0000313" key="2">
    <source>
        <dbReference type="Proteomes" id="UP000504610"/>
    </source>
</evidence>
<dbReference type="OrthoDB" id="1094856at2759"/>
<keyword evidence="2" id="KW-1185">Reference proteome</keyword>
<accession>A0A6J0N5U9</accession>
<sequence length="284" mass="33132">MAMRFMKVEVNNGSSTYFWFDQWSPLGRLIDATNGSGMINMGTKLNDTLEKVLKYHRFRRHQQEIFNTIERDITTLRLRGLSQTEDVRLWKAGESNYRAEFSSKATWKLLRVEQAKVDWHKGIWFPYSTPRYSFMAWIAVQNRLPTGERLLAWNTAAQAACSLCPDPLETRNHLFYKCKFSEEVWKNLTLKLLALHYTNDWEEIIRVLTDRTLNSTRLFLLRYVFQATLASIWKERNGRRHGENLNNPATLINSVDKAMKKSHIQPAAHGSHEAHQGHGFMVLG</sequence>
<gene>
    <name evidence="3" type="primary">LOC108850422</name>
</gene>
<evidence type="ECO:0000313" key="3">
    <source>
        <dbReference type="RefSeq" id="XP_018479461.1"/>
    </source>
</evidence>
<name>A0A6J0N5U9_RAPSA</name>
<reference evidence="2" key="1">
    <citation type="journal article" date="2019" name="Database">
        <title>The radish genome database (RadishGD): an integrated information resource for radish genomics.</title>
        <authorList>
            <person name="Yu H.J."/>
            <person name="Baek S."/>
            <person name="Lee Y.J."/>
            <person name="Cho A."/>
            <person name="Mun J.H."/>
        </authorList>
    </citation>
    <scope>NUCLEOTIDE SEQUENCE [LARGE SCALE GENOMIC DNA]</scope>
    <source>
        <strain evidence="2">cv. WK10039</strain>
    </source>
</reference>
<dbReference type="RefSeq" id="XP_018479461.1">
    <property type="nucleotide sequence ID" value="XM_018623959.1"/>
</dbReference>
<dbReference type="InterPro" id="IPR026960">
    <property type="entry name" value="RVT-Znf"/>
</dbReference>
<proteinExistence type="predicted"/>
<evidence type="ECO:0000259" key="1">
    <source>
        <dbReference type="Pfam" id="PF13966"/>
    </source>
</evidence>
<protein>
    <submittedName>
        <fullName evidence="3">Uncharacterized protein LOC108850422</fullName>
    </submittedName>
</protein>
<dbReference type="GeneID" id="108850422"/>
<dbReference type="Pfam" id="PF13966">
    <property type="entry name" value="zf-RVT"/>
    <property type="match status" value="1"/>
</dbReference>
<dbReference type="Proteomes" id="UP000504610">
    <property type="component" value="Chromosome 3"/>
</dbReference>
<dbReference type="KEGG" id="rsz:108850422"/>